<evidence type="ECO:0000256" key="4">
    <source>
        <dbReference type="ARBA" id="ARBA00022679"/>
    </source>
</evidence>
<dbReference type="InterPro" id="IPR018294">
    <property type="entry name" value="ISPD_synthase_CS"/>
</dbReference>
<evidence type="ECO:0000256" key="7">
    <source>
        <dbReference type="HAMAP-Rule" id="MF_00108"/>
    </source>
</evidence>
<keyword evidence="5 7" id="KW-0548">Nucleotidyltransferase</keyword>
<sequence>MKYDVIIPAAGQGSRMKAGYNKQFIKLDDRPLIVHTVAVFEEDPWCERVILVANEKECDAMSALMKEWQMMKVRAIVPGGKERQDSVLEGLKRAEAAIVLIHDGARPFVAKESIHELVRTAADKGSAVLAVPVKDTIKEVNNGFITNTPERTALWAAQTPQAFQKDLIVKAYEKATSEQFRGTDDASLVEKCGKKVHIVEGSDENIKLTTPLDIDIAHMILKKRKKGEKS</sequence>
<proteinExistence type="inferred from homology"/>
<comment type="catalytic activity">
    <reaction evidence="1 7">
        <text>2-C-methyl-D-erythritol 4-phosphate + CTP + H(+) = 4-CDP-2-C-methyl-D-erythritol + diphosphate</text>
        <dbReference type="Rhea" id="RHEA:13429"/>
        <dbReference type="ChEBI" id="CHEBI:15378"/>
        <dbReference type="ChEBI" id="CHEBI:33019"/>
        <dbReference type="ChEBI" id="CHEBI:37563"/>
        <dbReference type="ChEBI" id="CHEBI:57823"/>
        <dbReference type="ChEBI" id="CHEBI:58262"/>
        <dbReference type="EC" id="2.7.7.60"/>
    </reaction>
</comment>
<protein>
    <recommendedName>
        <fullName evidence="7">2-C-methyl-D-erythritol 4-phosphate cytidylyltransferase</fullName>
        <ecNumber evidence="7">2.7.7.60</ecNumber>
    </recommendedName>
    <alternativeName>
        <fullName evidence="7">4-diphosphocytidyl-2C-methyl-D-erythritol synthase</fullName>
    </alternativeName>
    <alternativeName>
        <fullName evidence="7">MEP cytidylyltransferase</fullName>
        <shortName evidence="7">MCT</shortName>
    </alternativeName>
</protein>
<feature type="site" description="Transition state stabilizer" evidence="7">
    <location>
        <position position="15"/>
    </location>
</feature>
<keyword evidence="6 7" id="KW-0414">Isoprene biosynthesis</keyword>
<accession>A0ABW0UDB5</accession>
<dbReference type="InterPro" id="IPR029044">
    <property type="entry name" value="Nucleotide-diphossugar_trans"/>
</dbReference>
<dbReference type="SUPFAM" id="SSF53448">
    <property type="entry name" value="Nucleotide-diphospho-sugar transferases"/>
    <property type="match status" value="1"/>
</dbReference>
<dbReference type="EMBL" id="JBHSPF010000073">
    <property type="protein sequence ID" value="MFC5629926.1"/>
    <property type="molecule type" value="Genomic_DNA"/>
</dbReference>
<dbReference type="GO" id="GO:0050518">
    <property type="term" value="F:2-C-methyl-D-erythritol 4-phosphate cytidylyltransferase activity"/>
    <property type="evidence" value="ECO:0007669"/>
    <property type="project" value="UniProtKB-EC"/>
</dbReference>
<comment type="similarity">
    <text evidence="3 7">Belongs to the IspD/TarI cytidylyltransferase family. IspD subfamily.</text>
</comment>
<evidence type="ECO:0000313" key="9">
    <source>
        <dbReference type="Proteomes" id="UP001596143"/>
    </source>
</evidence>
<keyword evidence="4 7" id="KW-0808">Transferase</keyword>
<evidence type="ECO:0000313" key="8">
    <source>
        <dbReference type="EMBL" id="MFC5629926.1"/>
    </source>
</evidence>
<evidence type="ECO:0000256" key="6">
    <source>
        <dbReference type="ARBA" id="ARBA00023229"/>
    </source>
</evidence>
<dbReference type="Proteomes" id="UP001596143">
    <property type="component" value="Unassembled WGS sequence"/>
</dbReference>
<feature type="site" description="Positions MEP for the nucleophilic attack" evidence="7">
    <location>
        <position position="151"/>
    </location>
</feature>
<dbReference type="Pfam" id="PF01128">
    <property type="entry name" value="IspD"/>
    <property type="match status" value="1"/>
</dbReference>
<dbReference type="Gene3D" id="3.90.550.10">
    <property type="entry name" value="Spore Coat Polysaccharide Biosynthesis Protein SpsA, Chain A"/>
    <property type="match status" value="1"/>
</dbReference>
<comment type="function">
    <text evidence="7">Catalyzes the formation of 4-diphosphocytidyl-2-C-methyl-D-erythritol from CTP and 2-C-methyl-D-erythritol 4-phosphate (MEP).</text>
</comment>
<dbReference type="InterPro" id="IPR034683">
    <property type="entry name" value="IspD/TarI"/>
</dbReference>
<dbReference type="PROSITE" id="PS01295">
    <property type="entry name" value="ISPD"/>
    <property type="match status" value="1"/>
</dbReference>
<dbReference type="CDD" id="cd02516">
    <property type="entry name" value="CDP-ME_synthetase"/>
    <property type="match status" value="1"/>
</dbReference>
<organism evidence="8 9">
    <name type="scientific">Aliibacillus thermotolerans</name>
    <dbReference type="NCBI Taxonomy" id="1834418"/>
    <lineage>
        <taxon>Bacteria</taxon>
        <taxon>Bacillati</taxon>
        <taxon>Bacillota</taxon>
        <taxon>Bacilli</taxon>
        <taxon>Bacillales</taxon>
        <taxon>Bacillaceae</taxon>
        <taxon>Aliibacillus</taxon>
    </lineage>
</organism>
<evidence type="ECO:0000256" key="2">
    <source>
        <dbReference type="ARBA" id="ARBA00004787"/>
    </source>
</evidence>
<dbReference type="RefSeq" id="WP_270895840.1">
    <property type="nucleotide sequence ID" value="NZ_JBHSPF010000073.1"/>
</dbReference>
<feature type="site" description="Transition state stabilizer" evidence="7">
    <location>
        <position position="22"/>
    </location>
</feature>
<dbReference type="PANTHER" id="PTHR32125">
    <property type="entry name" value="2-C-METHYL-D-ERYTHRITOL 4-PHOSPHATE CYTIDYLYLTRANSFERASE, CHLOROPLASTIC"/>
    <property type="match status" value="1"/>
</dbReference>
<dbReference type="NCBIfam" id="TIGR00453">
    <property type="entry name" value="ispD"/>
    <property type="match status" value="1"/>
</dbReference>
<evidence type="ECO:0000256" key="5">
    <source>
        <dbReference type="ARBA" id="ARBA00022695"/>
    </source>
</evidence>
<name>A0ABW0UDB5_9BACI</name>
<gene>
    <name evidence="7 8" type="primary">ispD</name>
    <name evidence="8" type="ORF">ACFPTR_13825</name>
</gene>
<dbReference type="HAMAP" id="MF_00108">
    <property type="entry name" value="IspD"/>
    <property type="match status" value="1"/>
</dbReference>
<dbReference type="EC" id="2.7.7.60" evidence="7"/>
<feature type="site" description="Positions MEP for the nucleophilic attack" evidence="7">
    <location>
        <position position="207"/>
    </location>
</feature>
<dbReference type="InterPro" id="IPR050088">
    <property type="entry name" value="IspD/TarI_cytidylyltransf_bact"/>
</dbReference>
<keyword evidence="9" id="KW-1185">Reference proteome</keyword>
<comment type="pathway">
    <text evidence="2 7">Isoprenoid biosynthesis; isopentenyl diphosphate biosynthesis via DXP pathway; isopentenyl diphosphate from 1-deoxy-D-xylulose 5-phosphate: step 2/6.</text>
</comment>
<evidence type="ECO:0000256" key="3">
    <source>
        <dbReference type="ARBA" id="ARBA00009789"/>
    </source>
</evidence>
<reference evidence="9" key="1">
    <citation type="journal article" date="2019" name="Int. J. Syst. Evol. Microbiol.">
        <title>The Global Catalogue of Microorganisms (GCM) 10K type strain sequencing project: providing services to taxonomists for standard genome sequencing and annotation.</title>
        <authorList>
            <consortium name="The Broad Institute Genomics Platform"/>
            <consortium name="The Broad Institute Genome Sequencing Center for Infectious Disease"/>
            <person name="Wu L."/>
            <person name="Ma J."/>
        </authorList>
    </citation>
    <scope>NUCLEOTIDE SEQUENCE [LARGE SCALE GENOMIC DNA]</scope>
    <source>
        <strain evidence="9">CGMCC 1.15790</strain>
    </source>
</reference>
<dbReference type="InterPro" id="IPR001228">
    <property type="entry name" value="IspD"/>
</dbReference>
<dbReference type="PANTHER" id="PTHR32125:SF4">
    <property type="entry name" value="2-C-METHYL-D-ERYTHRITOL 4-PHOSPHATE CYTIDYLYLTRANSFERASE, CHLOROPLASTIC"/>
    <property type="match status" value="1"/>
</dbReference>
<evidence type="ECO:0000256" key="1">
    <source>
        <dbReference type="ARBA" id="ARBA00001282"/>
    </source>
</evidence>
<comment type="caution">
    <text evidence="8">The sequence shown here is derived from an EMBL/GenBank/DDBJ whole genome shotgun (WGS) entry which is preliminary data.</text>
</comment>